<gene>
    <name evidence="3" type="ORF">EJ06DRAFT_510519</name>
</gene>
<accession>A0A6G1HXE1</accession>
<dbReference type="InterPro" id="IPR007991">
    <property type="entry name" value="RNA_pol_I_trans_ini_fac_RRN3"/>
</dbReference>
<evidence type="ECO:0000256" key="2">
    <source>
        <dbReference type="SAM" id="MobiDB-lite"/>
    </source>
</evidence>
<sequence length="683" mass="76428">MVALATAMPAPPAPVHPLKSALKRKRPDDGADDQTPPPTQPGLKRVKVTFDSAVQVDIPKAWTSKSLVLVREEVRRALERHRSGESAAYETLRQIFNTKPFSDDAPTTGLLSKYVMTITSFVGLVDRRCGSLVDSILNSYWLGRDEGFLSQFQRLLVSLVSTHGAHAHLVMQSLVDKFISLRSSAGRLPGHDIVRRFELLDRLHKTLKCVLDTVPSSVRSLSSAITNGFPYSTESTQVHVDYVTNIIRVASYAPALKAEILSLTTDRLVKIDVQIQVDIEDLDEDMHDSLLQDVTSALDRTEKEGEADANVWSDSSDDDSDISTIADAASQRLEQLKVSVTKLDAILDLLFDYYDKAFENGKEGDKIETFEQLVAIFLRSILPTYRSRHVQFLLFHFGQSLPNMSDRFAAALTKIAFDKNQPAMLKISAAAYLASFIARGTHVPRSTVVSVYASLCTELDRLRDVYERSGSGPSLQRYGVYYAIAQALLYMFCFRWRDLLVDPEGFEDQFFEEKELEWIPGVKEQVTRNIYSALNPLKVCSPAIVMQFARIANHLRFIYVFPLIETNKRVRLTKSMAQMAAGYDGMVGRETALSSKTGESAFQLDAYFPFDPYHLPRSKRWVSGDYVEWKSPPGMEEDGSDSEADEAQDAEEEDDDDDDDDDDQEDDGDDGQENDGKGGKVTA</sequence>
<comment type="similarity">
    <text evidence="1">Belongs to the RRN3 family.</text>
</comment>
<name>A0A6G1HXE1_9PEZI</name>
<dbReference type="PANTHER" id="PTHR12790:SF0">
    <property type="entry name" value="RNA POLYMERASE I-SPECIFIC TRANSCRIPTION INITIATION FACTOR RRN3-RELATED"/>
    <property type="match status" value="1"/>
</dbReference>
<dbReference type="PANTHER" id="PTHR12790">
    <property type="entry name" value="TRANSCRIPTION INITIATION FACTOR IA RRN3"/>
    <property type="match status" value="1"/>
</dbReference>
<keyword evidence="3" id="KW-0396">Initiation factor</keyword>
<protein>
    <submittedName>
        <fullName evidence="3">RNA polymerase I-specific transcription initiation factor RRN3</fullName>
    </submittedName>
</protein>
<evidence type="ECO:0000313" key="3">
    <source>
        <dbReference type="EMBL" id="KAF2400405.1"/>
    </source>
</evidence>
<dbReference type="GO" id="GO:0001181">
    <property type="term" value="F:RNA polymerase I general transcription initiation factor activity"/>
    <property type="evidence" value="ECO:0007669"/>
    <property type="project" value="InterPro"/>
</dbReference>
<keyword evidence="3" id="KW-0648">Protein biosynthesis</keyword>
<dbReference type="GO" id="GO:0005634">
    <property type="term" value="C:nucleus"/>
    <property type="evidence" value="ECO:0007669"/>
    <property type="project" value="TreeGrafter"/>
</dbReference>
<dbReference type="AlphaFoldDB" id="A0A6G1HXE1"/>
<dbReference type="GO" id="GO:0003743">
    <property type="term" value="F:translation initiation factor activity"/>
    <property type="evidence" value="ECO:0007669"/>
    <property type="project" value="UniProtKB-KW"/>
</dbReference>
<dbReference type="Pfam" id="PF05327">
    <property type="entry name" value="RRN3"/>
    <property type="match status" value="1"/>
</dbReference>
<feature type="compositionally biased region" description="Basic and acidic residues" evidence="2">
    <location>
        <begin position="674"/>
        <end position="683"/>
    </location>
</feature>
<feature type="compositionally biased region" description="Acidic residues" evidence="2">
    <location>
        <begin position="635"/>
        <end position="673"/>
    </location>
</feature>
<dbReference type="OrthoDB" id="26970at2759"/>
<dbReference type="GO" id="GO:0001042">
    <property type="term" value="F:RNA polymerase I core binding"/>
    <property type="evidence" value="ECO:0007669"/>
    <property type="project" value="TreeGrafter"/>
</dbReference>
<feature type="region of interest" description="Disordered" evidence="2">
    <location>
        <begin position="630"/>
        <end position="683"/>
    </location>
</feature>
<dbReference type="EMBL" id="ML996695">
    <property type="protein sequence ID" value="KAF2400405.1"/>
    <property type="molecule type" value="Genomic_DNA"/>
</dbReference>
<dbReference type="Proteomes" id="UP000799640">
    <property type="component" value="Unassembled WGS sequence"/>
</dbReference>
<feature type="region of interest" description="Disordered" evidence="2">
    <location>
        <begin position="1"/>
        <end position="44"/>
    </location>
</feature>
<evidence type="ECO:0000313" key="4">
    <source>
        <dbReference type="Proteomes" id="UP000799640"/>
    </source>
</evidence>
<proteinExistence type="inferred from homology"/>
<evidence type="ECO:0000256" key="1">
    <source>
        <dbReference type="ARBA" id="ARBA00010098"/>
    </source>
</evidence>
<keyword evidence="4" id="KW-1185">Reference proteome</keyword>
<organism evidence="3 4">
    <name type="scientific">Trichodelitschia bisporula</name>
    <dbReference type="NCBI Taxonomy" id="703511"/>
    <lineage>
        <taxon>Eukaryota</taxon>
        <taxon>Fungi</taxon>
        <taxon>Dikarya</taxon>
        <taxon>Ascomycota</taxon>
        <taxon>Pezizomycotina</taxon>
        <taxon>Dothideomycetes</taxon>
        <taxon>Dothideomycetes incertae sedis</taxon>
        <taxon>Phaeotrichales</taxon>
        <taxon>Phaeotrichaceae</taxon>
        <taxon>Trichodelitschia</taxon>
    </lineage>
</organism>
<dbReference type="GO" id="GO:0006361">
    <property type="term" value="P:transcription initiation at RNA polymerase I promoter"/>
    <property type="evidence" value="ECO:0007669"/>
    <property type="project" value="InterPro"/>
</dbReference>
<reference evidence="3" key="1">
    <citation type="journal article" date="2020" name="Stud. Mycol.">
        <title>101 Dothideomycetes genomes: a test case for predicting lifestyles and emergence of pathogens.</title>
        <authorList>
            <person name="Haridas S."/>
            <person name="Albert R."/>
            <person name="Binder M."/>
            <person name="Bloem J."/>
            <person name="Labutti K."/>
            <person name="Salamov A."/>
            <person name="Andreopoulos B."/>
            <person name="Baker S."/>
            <person name="Barry K."/>
            <person name="Bills G."/>
            <person name="Bluhm B."/>
            <person name="Cannon C."/>
            <person name="Castanera R."/>
            <person name="Culley D."/>
            <person name="Daum C."/>
            <person name="Ezra D."/>
            <person name="Gonzalez J."/>
            <person name="Henrissat B."/>
            <person name="Kuo A."/>
            <person name="Liang C."/>
            <person name="Lipzen A."/>
            <person name="Lutzoni F."/>
            <person name="Magnuson J."/>
            <person name="Mondo S."/>
            <person name="Nolan M."/>
            <person name="Ohm R."/>
            <person name="Pangilinan J."/>
            <person name="Park H.-J."/>
            <person name="Ramirez L."/>
            <person name="Alfaro M."/>
            <person name="Sun H."/>
            <person name="Tritt A."/>
            <person name="Yoshinaga Y."/>
            <person name="Zwiers L.-H."/>
            <person name="Turgeon B."/>
            <person name="Goodwin S."/>
            <person name="Spatafora J."/>
            <person name="Crous P."/>
            <person name="Grigoriev I."/>
        </authorList>
    </citation>
    <scope>NUCLEOTIDE SEQUENCE</scope>
    <source>
        <strain evidence="3">CBS 262.69</strain>
    </source>
</reference>